<evidence type="ECO:0000313" key="20">
    <source>
        <dbReference type="EMBL" id="SDX52675.1"/>
    </source>
</evidence>
<dbReference type="GO" id="GO:0008818">
    <property type="term" value="F:cobalamin 5'-phosphate synthase activity"/>
    <property type="evidence" value="ECO:0007669"/>
    <property type="project" value="UniProtKB-UniRule"/>
</dbReference>
<reference evidence="20 21" key="1">
    <citation type="submission" date="2016-10" db="EMBL/GenBank/DDBJ databases">
        <authorList>
            <person name="de Groot N.N."/>
        </authorList>
    </citation>
    <scope>NUCLEOTIDE SEQUENCE [LARGE SCALE GENOMIC DNA]</scope>
    <source>
        <strain evidence="20 21">DSM 17890</strain>
    </source>
</reference>
<keyword evidence="12 19" id="KW-1133">Transmembrane helix</keyword>
<keyword evidence="10 19" id="KW-0812">Transmembrane</keyword>
<evidence type="ECO:0000256" key="13">
    <source>
        <dbReference type="ARBA" id="ARBA00023136"/>
    </source>
</evidence>
<comment type="catalytic activity">
    <reaction evidence="17 19">
        <text>alpha-ribazole + adenosylcob(III)inamide-GDP = adenosylcob(III)alamin + GMP + H(+)</text>
        <dbReference type="Rhea" id="RHEA:16049"/>
        <dbReference type="ChEBI" id="CHEBI:10329"/>
        <dbReference type="ChEBI" id="CHEBI:15378"/>
        <dbReference type="ChEBI" id="CHEBI:18408"/>
        <dbReference type="ChEBI" id="CHEBI:58115"/>
        <dbReference type="ChEBI" id="CHEBI:60487"/>
        <dbReference type="EC" id="2.7.8.26"/>
    </reaction>
</comment>
<comment type="catalytic activity">
    <reaction evidence="18 19">
        <text>alpha-ribazole 5'-phosphate + adenosylcob(III)inamide-GDP = adenosylcob(III)alamin 5'-phosphate + GMP + H(+)</text>
        <dbReference type="Rhea" id="RHEA:23560"/>
        <dbReference type="ChEBI" id="CHEBI:15378"/>
        <dbReference type="ChEBI" id="CHEBI:57918"/>
        <dbReference type="ChEBI" id="CHEBI:58115"/>
        <dbReference type="ChEBI" id="CHEBI:60487"/>
        <dbReference type="ChEBI" id="CHEBI:60493"/>
        <dbReference type="EC" id="2.7.8.26"/>
    </reaction>
</comment>
<dbReference type="PANTHER" id="PTHR34148">
    <property type="entry name" value="ADENOSYLCOBINAMIDE-GDP RIBAZOLETRANSFERASE"/>
    <property type="match status" value="1"/>
</dbReference>
<dbReference type="GO" id="GO:0009236">
    <property type="term" value="P:cobalamin biosynthetic process"/>
    <property type="evidence" value="ECO:0007669"/>
    <property type="project" value="UniProtKB-UniRule"/>
</dbReference>
<feature type="transmembrane region" description="Helical" evidence="19">
    <location>
        <begin position="131"/>
        <end position="153"/>
    </location>
</feature>
<dbReference type="Proteomes" id="UP000199118">
    <property type="component" value="Unassembled WGS sequence"/>
</dbReference>
<evidence type="ECO:0000313" key="21">
    <source>
        <dbReference type="Proteomes" id="UP000199118"/>
    </source>
</evidence>
<evidence type="ECO:0000256" key="19">
    <source>
        <dbReference type="HAMAP-Rule" id="MF_00719"/>
    </source>
</evidence>
<evidence type="ECO:0000256" key="3">
    <source>
        <dbReference type="ARBA" id="ARBA00004663"/>
    </source>
</evidence>
<feature type="transmembrane region" description="Helical" evidence="19">
    <location>
        <begin position="82"/>
        <end position="101"/>
    </location>
</feature>
<organism evidence="20 21">
    <name type="scientific">Albimonas donghaensis</name>
    <dbReference type="NCBI Taxonomy" id="356660"/>
    <lineage>
        <taxon>Bacteria</taxon>
        <taxon>Pseudomonadati</taxon>
        <taxon>Pseudomonadota</taxon>
        <taxon>Alphaproteobacteria</taxon>
        <taxon>Rhodobacterales</taxon>
        <taxon>Paracoccaceae</taxon>
        <taxon>Albimonas</taxon>
    </lineage>
</organism>
<keyword evidence="11 19" id="KW-0460">Magnesium</keyword>
<protein>
    <recommendedName>
        <fullName evidence="6 19">Adenosylcobinamide-GDP ribazoletransferase</fullName>
        <ecNumber evidence="5 19">2.7.8.26</ecNumber>
    </recommendedName>
    <alternativeName>
        <fullName evidence="16 19">Cobalamin synthase</fullName>
    </alternativeName>
    <alternativeName>
        <fullName evidence="15 19">Cobalamin-5'-phosphate synthase</fullName>
    </alternativeName>
</protein>
<evidence type="ECO:0000256" key="4">
    <source>
        <dbReference type="ARBA" id="ARBA00010561"/>
    </source>
</evidence>
<comment type="similarity">
    <text evidence="4 19">Belongs to the CobS family.</text>
</comment>
<comment type="function">
    <text evidence="14 19">Joins adenosylcobinamide-GDP and alpha-ribazole to generate adenosylcobalamin (Ado-cobalamin). Also synthesizes adenosylcobalamin 5'-phosphate from adenosylcobinamide-GDP and alpha-ribazole 5'-phosphate.</text>
</comment>
<evidence type="ECO:0000256" key="14">
    <source>
        <dbReference type="ARBA" id="ARBA00025228"/>
    </source>
</evidence>
<dbReference type="EMBL" id="FNMZ01000006">
    <property type="protein sequence ID" value="SDX52675.1"/>
    <property type="molecule type" value="Genomic_DNA"/>
</dbReference>
<feature type="transmembrane region" description="Helical" evidence="19">
    <location>
        <begin position="250"/>
        <end position="270"/>
    </location>
</feature>
<evidence type="ECO:0000256" key="10">
    <source>
        <dbReference type="ARBA" id="ARBA00022692"/>
    </source>
</evidence>
<dbReference type="STRING" id="356660.SAMN05444336_10683"/>
<dbReference type="Pfam" id="PF02654">
    <property type="entry name" value="CobS"/>
    <property type="match status" value="1"/>
</dbReference>
<dbReference type="EC" id="2.7.8.26" evidence="5 19"/>
<evidence type="ECO:0000256" key="7">
    <source>
        <dbReference type="ARBA" id="ARBA00022475"/>
    </source>
</evidence>
<comment type="subcellular location">
    <subcellularLocation>
        <location evidence="2 19">Cell membrane</location>
        <topology evidence="2 19">Multi-pass membrane protein</topology>
    </subcellularLocation>
</comment>
<evidence type="ECO:0000256" key="2">
    <source>
        <dbReference type="ARBA" id="ARBA00004651"/>
    </source>
</evidence>
<comment type="cofactor">
    <cofactor evidence="1 19">
        <name>Mg(2+)</name>
        <dbReference type="ChEBI" id="CHEBI:18420"/>
    </cofactor>
</comment>
<dbReference type="GO" id="GO:0005886">
    <property type="term" value="C:plasma membrane"/>
    <property type="evidence" value="ECO:0007669"/>
    <property type="project" value="UniProtKB-SubCell"/>
</dbReference>
<dbReference type="PANTHER" id="PTHR34148:SF1">
    <property type="entry name" value="ADENOSYLCOBINAMIDE-GDP RIBAZOLETRANSFERASE"/>
    <property type="match status" value="1"/>
</dbReference>
<keyword evidence="9 19" id="KW-0808">Transferase</keyword>
<evidence type="ECO:0000256" key="16">
    <source>
        <dbReference type="ARBA" id="ARBA00032853"/>
    </source>
</evidence>
<dbReference type="InterPro" id="IPR003805">
    <property type="entry name" value="CobS"/>
</dbReference>
<accession>A0A1H3CEZ9</accession>
<evidence type="ECO:0000256" key="8">
    <source>
        <dbReference type="ARBA" id="ARBA00022573"/>
    </source>
</evidence>
<dbReference type="UniPathway" id="UPA00148">
    <property type="reaction ID" value="UER00238"/>
</dbReference>
<evidence type="ECO:0000256" key="18">
    <source>
        <dbReference type="ARBA" id="ARBA00049504"/>
    </source>
</evidence>
<sequence>MQDAAPPPDRPDPPASRQGAVRRELGLALYALQFLTRIPVPAWVGHAPDMLARAARWYPAVGGLVGLAAGAVFAGASGLGLAPLAAAAAAIAVSMALTGALHEDGLADTLDGLGGGATRERALEIMRDSRIGAYGAAALIATLMLRAGALTGLGPAEGFAALVASHAAGRAAIVGALRFAGYARTEGKASAVAGGLARGTLAAALAIAAAICAAAAGLAGLAGLCVGLGAGALMLRRLVRRLGGYTGDGLGAVEQAAEIAALLALAILLVGP</sequence>
<evidence type="ECO:0000256" key="9">
    <source>
        <dbReference type="ARBA" id="ARBA00022679"/>
    </source>
</evidence>
<evidence type="ECO:0000256" key="12">
    <source>
        <dbReference type="ARBA" id="ARBA00022989"/>
    </source>
</evidence>
<keyword evidence="8 19" id="KW-0169">Cobalamin biosynthesis</keyword>
<evidence type="ECO:0000256" key="15">
    <source>
        <dbReference type="ARBA" id="ARBA00032605"/>
    </source>
</evidence>
<evidence type="ECO:0000256" key="6">
    <source>
        <dbReference type="ARBA" id="ARBA00015850"/>
    </source>
</evidence>
<feature type="transmembrane region" description="Helical" evidence="19">
    <location>
        <begin position="201"/>
        <end position="230"/>
    </location>
</feature>
<gene>
    <name evidence="19" type="primary">cobS</name>
    <name evidence="20" type="ORF">SAMN05444336_10683</name>
</gene>
<dbReference type="AlphaFoldDB" id="A0A1H3CEZ9"/>
<proteinExistence type="inferred from homology"/>
<dbReference type="HAMAP" id="MF_00719">
    <property type="entry name" value="CobS"/>
    <property type="match status" value="1"/>
</dbReference>
<dbReference type="RefSeq" id="WP_092683545.1">
    <property type="nucleotide sequence ID" value="NZ_FNMZ01000006.1"/>
</dbReference>
<evidence type="ECO:0000256" key="11">
    <source>
        <dbReference type="ARBA" id="ARBA00022842"/>
    </source>
</evidence>
<name>A0A1H3CEZ9_9RHOB</name>
<feature type="transmembrane region" description="Helical" evidence="19">
    <location>
        <begin position="57"/>
        <end position="76"/>
    </location>
</feature>
<dbReference type="OrthoDB" id="9794626at2"/>
<evidence type="ECO:0000256" key="5">
    <source>
        <dbReference type="ARBA" id="ARBA00013200"/>
    </source>
</evidence>
<keyword evidence="21" id="KW-1185">Reference proteome</keyword>
<evidence type="ECO:0000256" key="17">
    <source>
        <dbReference type="ARBA" id="ARBA00048623"/>
    </source>
</evidence>
<keyword evidence="7 19" id="KW-1003">Cell membrane</keyword>
<keyword evidence="13 19" id="KW-0472">Membrane</keyword>
<dbReference type="GO" id="GO:0051073">
    <property type="term" value="F:adenosylcobinamide-GDP ribazoletransferase activity"/>
    <property type="evidence" value="ECO:0007669"/>
    <property type="project" value="UniProtKB-UniRule"/>
</dbReference>
<comment type="pathway">
    <text evidence="3 19">Cofactor biosynthesis; adenosylcobalamin biosynthesis; adenosylcobalamin from cob(II)yrinate a,c-diamide: step 7/7.</text>
</comment>
<evidence type="ECO:0000256" key="1">
    <source>
        <dbReference type="ARBA" id="ARBA00001946"/>
    </source>
</evidence>